<evidence type="ECO:0000313" key="1">
    <source>
        <dbReference type="EMBL" id="KAH3715579.1"/>
    </source>
</evidence>
<sequence length="100" mass="11609">MGPDEVLMASMNSSAPVRENFTDMVGPSKNKTNLNYIALYPKTQETETYDLCHYDMLIVHMYIFINCGTLETRARRKRFITKAPGAMTFLTRQRRRLVNL</sequence>
<reference evidence="1" key="2">
    <citation type="submission" date="2020-11" db="EMBL/GenBank/DDBJ databases">
        <authorList>
            <person name="McCartney M.A."/>
            <person name="Auch B."/>
            <person name="Kono T."/>
            <person name="Mallez S."/>
            <person name="Becker A."/>
            <person name="Gohl D.M."/>
            <person name="Silverstein K.A.T."/>
            <person name="Koren S."/>
            <person name="Bechman K.B."/>
            <person name="Herman A."/>
            <person name="Abrahante J.E."/>
            <person name="Garbe J."/>
        </authorList>
    </citation>
    <scope>NUCLEOTIDE SEQUENCE</scope>
    <source>
        <strain evidence="1">Duluth1</strain>
        <tissue evidence="1">Whole animal</tissue>
    </source>
</reference>
<gene>
    <name evidence="1" type="ORF">DPMN_058290</name>
</gene>
<evidence type="ECO:0000313" key="2">
    <source>
        <dbReference type="Proteomes" id="UP000828390"/>
    </source>
</evidence>
<comment type="caution">
    <text evidence="1">The sequence shown here is derived from an EMBL/GenBank/DDBJ whole genome shotgun (WGS) entry which is preliminary data.</text>
</comment>
<keyword evidence="2" id="KW-1185">Reference proteome</keyword>
<dbReference type="AlphaFoldDB" id="A0A9D4HFC1"/>
<name>A0A9D4HFC1_DREPO</name>
<dbReference type="EMBL" id="JAIWYP010000013">
    <property type="protein sequence ID" value="KAH3715579.1"/>
    <property type="molecule type" value="Genomic_DNA"/>
</dbReference>
<accession>A0A9D4HFC1</accession>
<organism evidence="1 2">
    <name type="scientific">Dreissena polymorpha</name>
    <name type="common">Zebra mussel</name>
    <name type="synonym">Mytilus polymorpha</name>
    <dbReference type="NCBI Taxonomy" id="45954"/>
    <lineage>
        <taxon>Eukaryota</taxon>
        <taxon>Metazoa</taxon>
        <taxon>Spiralia</taxon>
        <taxon>Lophotrochozoa</taxon>
        <taxon>Mollusca</taxon>
        <taxon>Bivalvia</taxon>
        <taxon>Autobranchia</taxon>
        <taxon>Heteroconchia</taxon>
        <taxon>Euheterodonta</taxon>
        <taxon>Imparidentia</taxon>
        <taxon>Neoheterodontei</taxon>
        <taxon>Myida</taxon>
        <taxon>Dreissenoidea</taxon>
        <taxon>Dreissenidae</taxon>
        <taxon>Dreissena</taxon>
    </lineage>
</organism>
<protein>
    <submittedName>
        <fullName evidence="1">Uncharacterized protein</fullName>
    </submittedName>
</protein>
<proteinExistence type="predicted"/>
<dbReference type="Proteomes" id="UP000828390">
    <property type="component" value="Unassembled WGS sequence"/>
</dbReference>
<reference evidence="1" key="1">
    <citation type="journal article" date="2019" name="bioRxiv">
        <title>The Genome of the Zebra Mussel, Dreissena polymorpha: A Resource for Invasive Species Research.</title>
        <authorList>
            <person name="McCartney M.A."/>
            <person name="Auch B."/>
            <person name="Kono T."/>
            <person name="Mallez S."/>
            <person name="Zhang Y."/>
            <person name="Obille A."/>
            <person name="Becker A."/>
            <person name="Abrahante J.E."/>
            <person name="Garbe J."/>
            <person name="Badalamenti J.P."/>
            <person name="Herman A."/>
            <person name="Mangelson H."/>
            <person name="Liachko I."/>
            <person name="Sullivan S."/>
            <person name="Sone E.D."/>
            <person name="Koren S."/>
            <person name="Silverstein K.A.T."/>
            <person name="Beckman K.B."/>
            <person name="Gohl D.M."/>
        </authorList>
    </citation>
    <scope>NUCLEOTIDE SEQUENCE</scope>
    <source>
        <strain evidence="1">Duluth1</strain>
        <tissue evidence="1">Whole animal</tissue>
    </source>
</reference>